<evidence type="ECO:0000259" key="1">
    <source>
        <dbReference type="Pfam" id="PF00305"/>
    </source>
</evidence>
<reference evidence="2" key="1">
    <citation type="submission" date="2020-12" db="EMBL/GenBank/DDBJ databases">
        <title>WGS assembly of Carya illinoinensis cv. Pawnee.</title>
        <authorList>
            <person name="Platts A."/>
            <person name="Shu S."/>
            <person name="Wright S."/>
            <person name="Barry K."/>
            <person name="Edger P."/>
            <person name="Pires J.C."/>
            <person name="Schmutz J."/>
        </authorList>
    </citation>
    <scope>NUCLEOTIDE SEQUENCE</scope>
    <source>
        <tissue evidence="2">Leaf</tissue>
    </source>
</reference>
<feature type="domain" description="Lipoxygenase" evidence="1">
    <location>
        <begin position="55"/>
        <end position="98"/>
    </location>
</feature>
<dbReference type="AlphaFoldDB" id="A0A8T1NMI7"/>
<dbReference type="InterPro" id="IPR013819">
    <property type="entry name" value="LipOase_C"/>
</dbReference>
<sequence>MSKILFEQETYKKMNELGRSFEIYISYICLSSVSFPGFSTAKPSRSCFICQNIPILIYLQEFPSSSKLDGKIYGDQTSTITKEHIEKYLNGLTIDEVIVLILTSQKSYSYSIANKYAKECLSQHLIQKFPECYYVSYTYNLQLNHAKINALCLEAYANKPVQCYNLCRYSLA</sequence>
<dbReference type="GO" id="GO:0046872">
    <property type="term" value="F:metal ion binding"/>
    <property type="evidence" value="ECO:0007669"/>
    <property type="project" value="InterPro"/>
</dbReference>
<dbReference type="Pfam" id="PF00305">
    <property type="entry name" value="Lipoxygenase"/>
    <property type="match status" value="1"/>
</dbReference>
<gene>
    <name evidence="2" type="ORF">CIPAW_14G133100</name>
</gene>
<protein>
    <recommendedName>
        <fullName evidence="1">Lipoxygenase domain-containing protein</fullName>
    </recommendedName>
</protein>
<comment type="caution">
    <text evidence="2">The sequence shown here is derived from an EMBL/GenBank/DDBJ whole genome shotgun (WGS) entry which is preliminary data.</text>
</comment>
<dbReference type="Proteomes" id="UP000811609">
    <property type="component" value="Chromosome 14"/>
</dbReference>
<evidence type="ECO:0000313" key="2">
    <source>
        <dbReference type="EMBL" id="KAG6630113.1"/>
    </source>
</evidence>
<dbReference type="EMBL" id="CM031822">
    <property type="protein sequence ID" value="KAG6630113.1"/>
    <property type="molecule type" value="Genomic_DNA"/>
</dbReference>
<proteinExistence type="predicted"/>
<name>A0A8T1NMI7_CARIL</name>
<evidence type="ECO:0000313" key="3">
    <source>
        <dbReference type="Proteomes" id="UP000811609"/>
    </source>
</evidence>
<dbReference type="GO" id="GO:0016702">
    <property type="term" value="F:oxidoreductase activity, acting on single donors with incorporation of molecular oxygen, incorporation of two atoms of oxygen"/>
    <property type="evidence" value="ECO:0007669"/>
    <property type="project" value="InterPro"/>
</dbReference>
<organism evidence="2 3">
    <name type="scientific">Carya illinoinensis</name>
    <name type="common">Pecan</name>
    <dbReference type="NCBI Taxonomy" id="32201"/>
    <lineage>
        <taxon>Eukaryota</taxon>
        <taxon>Viridiplantae</taxon>
        <taxon>Streptophyta</taxon>
        <taxon>Embryophyta</taxon>
        <taxon>Tracheophyta</taxon>
        <taxon>Spermatophyta</taxon>
        <taxon>Magnoliopsida</taxon>
        <taxon>eudicotyledons</taxon>
        <taxon>Gunneridae</taxon>
        <taxon>Pentapetalae</taxon>
        <taxon>rosids</taxon>
        <taxon>fabids</taxon>
        <taxon>Fagales</taxon>
        <taxon>Juglandaceae</taxon>
        <taxon>Carya</taxon>
    </lineage>
</organism>
<accession>A0A8T1NMI7</accession>
<keyword evidence="3" id="KW-1185">Reference proteome</keyword>